<dbReference type="Proteomes" id="UP000010474">
    <property type="component" value="Chromosome"/>
</dbReference>
<name>K9ZC80_ANACC</name>
<dbReference type="STRING" id="272123.Anacy_1243"/>
<gene>
    <name evidence="2" type="ordered locus">Anacy_1243</name>
</gene>
<dbReference type="RefSeq" id="WP_015213428.1">
    <property type="nucleotide sequence ID" value="NC_019771.1"/>
</dbReference>
<keyword evidence="1" id="KW-0812">Transmembrane</keyword>
<feature type="transmembrane region" description="Helical" evidence="1">
    <location>
        <begin position="182"/>
        <end position="200"/>
    </location>
</feature>
<feature type="transmembrane region" description="Helical" evidence="1">
    <location>
        <begin position="42"/>
        <end position="62"/>
    </location>
</feature>
<protein>
    <submittedName>
        <fullName evidence="2">Cadmium resistance transporter</fullName>
    </submittedName>
</protein>
<proteinExistence type="predicted"/>
<dbReference type="InterPro" id="IPR004676">
    <property type="entry name" value="Cd-R_transporter"/>
</dbReference>
<organism evidence="2 3">
    <name type="scientific">Anabaena cylindrica (strain ATCC 27899 / PCC 7122)</name>
    <dbReference type="NCBI Taxonomy" id="272123"/>
    <lineage>
        <taxon>Bacteria</taxon>
        <taxon>Bacillati</taxon>
        <taxon>Cyanobacteriota</taxon>
        <taxon>Cyanophyceae</taxon>
        <taxon>Nostocales</taxon>
        <taxon>Nostocaceae</taxon>
        <taxon>Anabaena</taxon>
    </lineage>
</organism>
<feature type="transmembrane region" description="Helical" evidence="1">
    <location>
        <begin position="12"/>
        <end position="30"/>
    </location>
</feature>
<feature type="transmembrane region" description="Helical" evidence="1">
    <location>
        <begin position="68"/>
        <end position="88"/>
    </location>
</feature>
<feature type="transmembrane region" description="Helical" evidence="1">
    <location>
        <begin position="148"/>
        <end position="170"/>
    </location>
</feature>
<dbReference type="EMBL" id="CP003659">
    <property type="protein sequence ID" value="AFZ56776.1"/>
    <property type="molecule type" value="Genomic_DNA"/>
</dbReference>
<dbReference type="OrthoDB" id="512191at2"/>
<dbReference type="eggNOG" id="COG4300">
    <property type="taxonomic scope" value="Bacteria"/>
</dbReference>
<dbReference type="Pfam" id="PF03596">
    <property type="entry name" value="Cad"/>
    <property type="match status" value="1"/>
</dbReference>
<evidence type="ECO:0000313" key="3">
    <source>
        <dbReference type="Proteomes" id="UP000010474"/>
    </source>
</evidence>
<keyword evidence="1" id="KW-1133">Transmembrane helix</keyword>
<reference evidence="3" key="1">
    <citation type="journal article" date="2013" name="Proc. Natl. Acad. Sci. U.S.A.">
        <title>Improving the coverage of the cyanobacterial phylum using diversity-driven genome sequencing.</title>
        <authorList>
            <person name="Shih P.M."/>
            <person name="Wu D."/>
            <person name="Latifi A."/>
            <person name="Axen S.D."/>
            <person name="Fewer D.P."/>
            <person name="Talla E."/>
            <person name="Calteau A."/>
            <person name="Cai F."/>
            <person name="Tandeau de Marsac N."/>
            <person name="Rippka R."/>
            <person name="Herdman M."/>
            <person name="Sivonen K."/>
            <person name="Coursin T."/>
            <person name="Laurent T."/>
            <person name="Goodwin L."/>
            <person name="Nolan M."/>
            <person name="Davenport K.W."/>
            <person name="Han C.S."/>
            <person name="Rubin E.M."/>
            <person name="Eisen J.A."/>
            <person name="Woyke T."/>
            <person name="Gugger M."/>
            <person name="Kerfeld C.A."/>
        </authorList>
    </citation>
    <scope>NUCLEOTIDE SEQUENCE [LARGE SCALE GENOMIC DNA]</scope>
    <source>
        <strain evidence="3">ATCC 27899 / PCC 7122</strain>
    </source>
</reference>
<dbReference type="AlphaFoldDB" id="K9ZC80"/>
<dbReference type="KEGG" id="acy:Anacy_1243"/>
<sequence length="247" mass="27226">MSNIITPILTGVFAFIATNIDDIVILLVFFSQVNENFRPWQIVMGQYLGFTILVIFSLPGFFGGLILPPAWIGLLGLIPIGIGISSLVNKEKEQLADVPEEIISPATSINNYSLTPQIYTVAAITVANGSDNISIYIPLFSSISFNSFLLIIGLFFFLLGVWCYVAYQLTHQKKVADFFTNYGNYLVPFVLMGLGTVIVWKSKALSPLKLLGSCICLLILLKKDDSNQNAGDEKEIVPITNDESFKL</sequence>
<evidence type="ECO:0000256" key="1">
    <source>
        <dbReference type="SAM" id="Phobius"/>
    </source>
</evidence>
<dbReference type="PATRIC" id="fig|272123.3.peg.1362"/>
<keyword evidence="1" id="KW-0472">Membrane</keyword>
<accession>K9ZC80</accession>
<keyword evidence="3" id="KW-1185">Reference proteome</keyword>
<dbReference type="HOGENOM" id="CLU_071117_1_0_3"/>
<evidence type="ECO:0000313" key="2">
    <source>
        <dbReference type="EMBL" id="AFZ56776.1"/>
    </source>
</evidence>